<comment type="caution">
    <text evidence="3">The sequence shown here is derived from an EMBL/GenBank/DDBJ whole genome shotgun (WGS) entry which is preliminary data.</text>
</comment>
<evidence type="ECO:0000313" key="3">
    <source>
        <dbReference type="EMBL" id="GLQ56013.1"/>
    </source>
</evidence>
<dbReference type="RefSeq" id="WP_284341429.1">
    <property type="nucleotide sequence ID" value="NZ_BSNS01000015.1"/>
</dbReference>
<accession>A0ABQ5W7Z9</accession>
<sequence>MPIETAHPSAYRIERAAPLSGRLRVPGDRLAAHLALAAAVLAEGETVLEGLPQTPEFAASLAVVAALGPRVRAEGGRASIHGLGLRGLLAPVGIIDPGSGDLTAALGLGLAGILPMPTRWSPSGGRLPAALEAPLRAFGAMVEPHEDRTQPFLVGGPRVPAPVALRPAGEAEAFLAILACLVTPGISRLQLPADLASALAGPLRAFGADIALKGEGPERTLSVTGLTPLAARRFAVAGDPAEAAWAALAALIVPKSDVTIENVLVTPARTALIDALLEMGGNIEFANQREEAGEHIADLRVRSSFLRGTALPEARALGAGGLAALAVAGAYAKGETRLPATADFRILAAGLQEAGMDCVFENGTALITGRRTLAGGVELTARDARSALALAVLALGADRPTTVAFAGAGEEGWPPLLSSFSQIGARLEPIAPKEAS</sequence>
<dbReference type="Pfam" id="PF00275">
    <property type="entry name" value="EPSP_synthase"/>
    <property type="match status" value="2"/>
</dbReference>
<gene>
    <name evidence="3" type="primary">aroA_1</name>
    <name evidence="3" type="ORF">GCM10010862_32720</name>
</gene>
<reference evidence="4" key="1">
    <citation type="journal article" date="2019" name="Int. J. Syst. Evol. Microbiol.">
        <title>The Global Catalogue of Microorganisms (GCM) 10K type strain sequencing project: providing services to taxonomists for standard genome sequencing and annotation.</title>
        <authorList>
            <consortium name="The Broad Institute Genomics Platform"/>
            <consortium name="The Broad Institute Genome Sequencing Center for Infectious Disease"/>
            <person name="Wu L."/>
            <person name="Ma J."/>
        </authorList>
    </citation>
    <scope>NUCLEOTIDE SEQUENCE [LARGE SCALE GENOMIC DNA]</scope>
    <source>
        <strain evidence="4">NBRC 112416</strain>
    </source>
</reference>
<evidence type="ECO:0000313" key="4">
    <source>
        <dbReference type="Proteomes" id="UP001156691"/>
    </source>
</evidence>
<name>A0ABQ5W7Z9_9HYPH</name>
<dbReference type="Proteomes" id="UP001156691">
    <property type="component" value="Unassembled WGS sequence"/>
</dbReference>
<dbReference type="Gene3D" id="3.65.10.10">
    <property type="entry name" value="Enolpyruvate transferase domain"/>
    <property type="match status" value="2"/>
</dbReference>
<dbReference type="SUPFAM" id="SSF55205">
    <property type="entry name" value="EPT/RTPC-like"/>
    <property type="match status" value="1"/>
</dbReference>
<evidence type="ECO:0000256" key="1">
    <source>
        <dbReference type="ARBA" id="ARBA00022679"/>
    </source>
</evidence>
<evidence type="ECO:0000259" key="2">
    <source>
        <dbReference type="Pfam" id="PF00275"/>
    </source>
</evidence>
<organism evidence="3 4">
    <name type="scientific">Devosia nitrariae</name>
    <dbReference type="NCBI Taxonomy" id="2071872"/>
    <lineage>
        <taxon>Bacteria</taxon>
        <taxon>Pseudomonadati</taxon>
        <taxon>Pseudomonadota</taxon>
        <taxon>Alphaproteobacteria</taxon>
        <taxon>Hyphomicrobiales</taxon>
        <taxon>Devosiaceae</taxon>
        <taxon>Devosia</taxon>
    </lineage>
</organism>
<keyword evidence="4" id="KW-1185">Reference proteome</keyword>
<dbReference type="InterPro" id="IPR001986">
    <property type="entry name" value="Enolpyruvate_Tfrase_dom"/>
</dbReference>
<feature type="domain" description="Enolpyruvate transferase" evidence="2">
    <location>
        <begin position="200"/>
        <end position="414"/>
    </location>
</feature>
<protein>
    <submittedName>
        <fullName evidence="3">3-phosphoshikimate 1-carboxyvinyltransferase</fullName>
    </submittedName>
</protein>
<proteinExistence type="predicted"/>
<dbReference type="InterPro" id="IPR036968">
    <property type="entry name" value="Enolpyruvate_Tfrase_sf"/>
</dbReference>
<dbReference type="InterPro" id="IPR013792">
    <property type="entry name" value="RNA3'P_cycl/enolpyr_Trfase_a/b"/>
</dbReference>
<keyword evidence="1" id="KW-0808">Transferase</keyword>
<dbReference type="EMBL" id="BSNS01000015">
    <property type="protein sequence ID" value="GLQ56013.1"/>
    <property type="molecule type" value="Genomic_DNA"/>
</dbReference>
<feature type="domain" description="Enolpyruvate transferase" evidence="2">
    <location>
        <begin position="15"/>
        <end position="82"/>
    </location>
</feature>